<dbReference type="GO" id="GO:0016747">
    <property type="term" value="F:acyltransferase activity, transferring groups other than amino-acyl groups"/>
    <property type="evidence" value="ECO:0007669"/>
    <property type="project" value="InterPro"/>
</dbReference>
<proteinExistence type="predicted"/>
<dbReference type="SUPFAM" id="SSF55729">
    <property type="entry name" value="Acyl-CoA N-acyltransferases (Nat)"/>
    <property type="match status" value="1"/>
</dbReference>
<organism evidence="4 5">
    <name type="scientific">Wenxinia saemankumensis</name>
    <dbReference type="NCBI Taxonomy" id="1447782"/>
    <lineage>
        <taxon>Bacteria</taxon>
        <taxon>Pseudomonadati</taxon>
        <taxon>Pseudomonadota</taxon>
        <taxon>Alphaproteobacteria</taxon>
        <taxon>Rhodobacterales</taxon>
        <taxon>Roseobacteraceae</taxon>
        <taxon>Wenxinia</taxon>
    </lineage>
</organism>
<keyword evidence="2" id="KW-0012">Acyltransferase</keyword>
<protein>
    <submittedName>
        <fullName evidence="4">Acetyltransferase (GNAT) family protein</fullName>
    </submittedName>
</protein>
<dbReference type="Proteomes" id="UP000184292">
    <property type="component" value="Unassembled WGS sequence"/>
</dbReference>
<gene>
    <name evidence="4" type="ORF">SAMN05444417_1878</name>
</gene>
<dbReference type="Gene3D" id="3.40.630.30">
    <property type="match status" value="1"/>
</dbReference>
<dbReference type="InterPro" id="IPR000182">
    <property type="entry name" value="GNAT_dom"/>
</dbReference>
<accession>A0A1M6E970</accession>
<dbReference type="STRING" id="1447782.SAMN05444417_1878"/>
<dbReference type="PANTHER" id="PTHR43420">
    <property type="entry name" value="ACETYLTRANSFERASE"/>
    <property type="match status" value="1"/>
</dbReference>
<evidence type="ECO:0000256" key="1">
    <source>
        <dbReference type="ARBA" id="ARBA00022679"/>
    </source>
</evidence>
<dbReference type="InterPro" id="IPR050680">
    <property type="entry name" value="YpeA/RimI_acetyltransf"/>
</dbReference>
<evidence type="ECO:0000259" key="3">
    <source>
        <dbReference type="PROSITE" id="PS51186"/>
    </source>
</evidence>
<sequence>MRIEAGFAASDRPALAAIYWDAFGDKLGRALGPRRRAEAFLVRALDPAHALVARGAGGQVLGVAGIRDGAGGLVAGRPGDFLAAYGVAAPLRALALVAIPRDVDNARFLVDGLAVAAGARGQGVGTRLLAALAGLAAGRGHREIRLDVAEGNLRARALYEREGFVAAGTRRPGLAGPLLGLPPTVTMVRRLA</sequence>
<dbReference type="AlphaFoldDB" id="A0A1M6E970"/>
<dbReference type="Pfam" id="PF00583">
    <property type="entry name" value="Acetyltransf_1"/>
    <property type="match status" value="1"/>
</dbReference>
<feature type="domain" description="N-acetyltransferase" evidence="3">
    <location>
        <begin position="1"/>
        <end position="192"/>
    </location>
</feature>
<keyword evidence="1 4" id="KW-0808">Transferase</keyword>
<evidence type="ECO:0000256" key="2">
    <source>
        <dbReference type="ARBA" id="ARBA00023315"/>
    </source>
</evidence>
<name>A0A1M6E970_9RHOB</name>
<evidence type="ECO:0000313" key="4">
    <source>
        <dbReference type="EMBL" id="SHI81963.1"/>
    </source>
</evidence>
<dbReference type="InterPro" id="IPR016181">
    <property type="entry name" value="Acyl_CoA_acyltransferase"/>
</dbReference>
<keyword evidence="5" id="KW-1185">Reference proteome</keyword>
<evidence type="ECO:0000313" key="5">
    <source>
        <dbReference type="Proteomes" id="UP000184292"/>
    </source>
</evidence>
<dbReference type="PROSITE" id="PS51186">
    <property type="entry name" value="GNAT"/>
    <property type="match status" value="1"/>
</dbReference>
<reference evidence="4 5" key="1">
    <citation type="submission" date="2016-11" db="EMBL/GenBank/DDBJ databases">
        <authorList>
            <person name="Jaros S."/>
            <person name="Januszkiewicz K."/>
            <person name="Wedrychowicz H."/>
        </authorList>
    </citation>
    <scope>NUCLEOTIDE SEQUENCE [LARGE SCALE GENOMIC DNA]</scope>
    <source>
        <strain evidence="4 5">DSM 100565</strain>
    </source>
</reference>
<dbReference type="RefSeq" id="WP_073328993.1">
    <property type="nucleotide sequence ID" value="NZ_FQYO01000003.1"/>
</dbReference>
<dbReference type="EMBL" id="FQYO01000003">
    <property type="protein sequence ID" value="SHI81963.1"/>
    <property type="molecule type" value="Genomic_DNA"/>
</dbReference>
<dbReference type="OrthoDB" id="273614at2"/>